<evidence type="ECO:0000256" key="8">
    <source>
        <dbReference type="ARBA" id="ARBA00023212"/>
    </source>
</evidence>
<evidence type="ECO:0000256" key="9">
    <source>
        <dbReference type="ARBA" id="ARBA00034704"/>
    </source>
</evidence>
<dbReference type="Gene3D" id="3.40.850.10">
    <property type="entry name" value="Kinesin motor domain"/>
    <property type="match status" value="1"/>
</dbReference>
<dbReference type="GO" id="GO:0051231">
    <property type="term" value="P:spindle elongation"/>
    <property type="evidence" value="ECO:0007669"/>
    <property type="project" value="TreeGrafter"/>
</dbReference>
<evidence type="ECO:0000256" key="4">
    <source>
        <dbReference type="ARBA" id="ARBA00022741"/>
    </source>
</evidence>
<dbReference type="FunFam" id="3.40.850.10:FF:000019">
    <property type="entry name" value="Kinesin-like protein KIN-5D"/>
    <property type="match status" value="1"/>
</dbReference>
<feature type="region of interest" description="Disordered" evidence="12">
    <location>
        <begin position="1077"/>
        <end position="1108"/>
    </location>
</feature>
<evidence type="ECO:0000256" key="3">
    <source>
        <dbReference type="ARBA" id="ARBA00022701"/>
    </source>
</evidence>
<feature type="coiled-coil region" evidence="11">
    <location>
        <begin position="971"/>
        <end position="1001"/>
    </location>
</feature>
<feature type="binding site" evidence="10">
    <location>
        <begin position="92"/>
        <end position="99"/>
    </location>
    <ligand>
        <name>ATP</name>
        <dbReference type="ChEBI" id="CHEBI:30616"/>
    </ligand>
</feature>
<evidence type="ECO:0000256" key="11">
    <source>
        <dbReference type="SAM" id="Coils"/>
    </source>
</evidence>
<dbReference type="GO" id="GO:0003777">
    <property type="term" value="F:microtubule motor activity"/>
    <property type="evidence" value="ECO:0007669"/>
    <property type="project" value="InterPro"/>
</dbReference>
<dbReference type="GO" id="GO:0005875">
    <property type="term" value="C:microtubule associated complex"/>
    <property type="evidence" value="ECO:0007669"/>
    <property type="project" value="TreeGrafter"/>
</dbReference>
<feature type="compositionally biased region" description="Polar residues" evidence="12">
    <location>
        <begin position="532"/>
        <end position="543"/>
    </location>
</feature>
<dbReference type="PANTHER" id="PTHR47969:SF15">
    <property type="entry name" value="CHROMOSOME-ASSOCIATED KINESIN KIF4A-RELATED"/>
    <property type="match status" value="1"/>
</dbReference>
<dbReference type="PROSITE" id="PS00411">
    <property type="entry name" value="KINESIN_MOTOR_1"/>
    <property type="match status" value="1"/>
</dbReference>
<keyword evidence="15" id="KW-1185">Reference proteome</keyword>
<dbReference type="AlphaFoldDB" id="A0AAV2RYA7"/>
<dbReference type="CDD" id="cd01372">
    <property type="entry name" value="KISc_KIF4"/>
    <property type="match status" value="1"/>
</dbReference>
<feature type="compositionally biased region" description="Acidic residues" evidence="12">
    <location>
        <begin position="515"/>
        <end position="524"/>
    </location>
</feature>
<keyword evidence="7 10" id="KW-0505">Motor protein</keyword>
<keyword evidence="6 11" id="KW-0175">Coiled coil</keyword>
<dbReference type="EMBL" id="CAXKWB010034564">
    <property type="protein sequence ID" value="CAL4144988.1"/>
    <property type="molecule type" value="Genomic_DNA"/>
</dbReference>
<evidence type="ECO:0000256" key="6">
    <source>
        <dbReference type="ARBA" id="ARBA00023054"/>
    </source>
</evidence>
<dbReference type="InterPro" id="IPR019821">
    <property type="entry name" value="Kinesin_motor_CS"/>
</dbReference>
<dbReference type="PROSITE" id="PS50067">
    <property type="entry name" value="KINESIN_MOTOR_2"/>
    <property type="match status" value="1"/>
</dbReference>
<dbReference type="InterPro" id="IPR027640">
    <property type="entry name" value="Kinesin-like_fam"/>
</dbReference>
<evidence type="ECO:0000256" key="1">
    <source>
        <dbReference type="ARBA" id="ARBA00004245"/>
    </source>
</evidence>
<feature type="compositionally biased region" description="Polar residues" evidence="12">
    <location>
        <begin position="1233"/>
        <end position="1242"/>
    </location>
</feature>
<keyword evidence="3" id="KW-0493">Microtubule</keyword>
<dbReference type="Proteomes" id="UP001497623">
    <property type="component" value="Unassembled WGS sequence"/>
</dbReference>
<dbReference type="SUPFAM" id="SSF52540">
    <property type="entry name" value="P-loop containing nucleoside triphosphate hydrolases"/>
    <property type="match status" value="1"/>
</dbReference>
<evidence type="ECO:0000256" key="5">
    <source>
        <dbReference type="ARBA" id="ARBA00022840"/>
    </source>
</evidence>
<feature type="region of interest" description="Disordered" evidence="12">
    <location>
        <begin position="1193"/>
        <end position="1242"/>
    </location>
</feature>
<dbReference type="GO" id="GO:0007052">
    <property type="term" value="P:mitotic spindle organization"/>
    <property type="evidence" value="ECO:0007669"/>
    <property type="project" value="TreeGrafter"/>
</dbReference>
<dbReference type="InterPro" id="IPR036961">
    <property type="entry name" value="Kinesin_motor_dom_sf"/>
</dbReference>
<name>A0AAV2RYA7_MEGNR</name>
<accession>A0AAV2RYA7</accession>
<feature type="region of interest" description="Disordered" evidence="12">
    <location>
        <begin position="504"/>
        <end position="543"/>
    </location>
</feature>
<protein>
    <recommendedName>
        <fullName evidence="13">Kinesin motor domain-containing protein</fullName>
    </recommendedName>
</protein>
<feature type="coiled-coil region" evidence="11">
    <location>
        <begin position="391"/>
        <end position="453"/>
    </location>
</feature>
<evidence type="ECO:0000256" key="12">
    <source>
        <dbReference type="SAM" id="MobiDB-lite"/>
    </source>
</evidence>
<comment type="caution">
    <text evidence="14">The sequence shown here is derived from an EMBL/GenBank/DDBJ whole genome shotgun (WGS) entry which is preliminary data.</text>
</comment>
<dbReference type="Pfam" id="PF25764">
    <property type="entry name" value="KIF21A_4th"/>
    <property type="match status" value="1"/>
</dbReference>
<dbReference type="InterPro" id="IPR001752">
    <property type="entry name" value="Kinesin_motor_dom"/>
</dbReference>
<reference evidence="14 15" key="1">
    <citation type="submission" date="2024-05" db="EMBL/GenBank/DDBJ databases">
        <authorList>
            <person name="Wallberg A."/>
        </authorList>
    </citation>
    <scope>NUCLEOTIDE SEQUENCE [LARGE SCALE GENOMIC DNA]</scope>
</reference>
<feature type="coiled-coil region" evidence="11">
    <location>
        <begin position="899"/>
        <end position="933"/>
    </location>
</feature>
<feature type="region of interest" description="Disordered" evidence="12">
    <location>
        <begin position="1042"/>
        <end position="1065"/>
    </location>
</feature>
<keyword evidence="8" id="KW-0206">Cytoskeleton</keyword>
<dbReference type="PANTHER" id="PTHR47969">
    <property type="entry name" value="CHROMOSOME-ASSOCIATED KINESIN KIF4A-RELATED"/>
    <property type="match status" value="1"/>
</dbReference>
<evidence type="ECO:0000256" key="7">
    <source>
        <dbReference type="ARBA" id="ARBA00023175"/>
    </source>
</evidence>
<dbReference type="SMART" id="SM00129">
    <property type="entry name" value="KISc"/>
    <property type="match status" value="1"/>
</dbReference>
<dbReference type="InterPro" id="IPR027417">
    <property type="entry name" value="P-loop_NTPase"/>
</dbReference>
<evidence type="ECO:0000313" key="15">
    <source>
        <dbReference type="Proteomes" id="UP001497623"/>
    </source>
</evidence>
<dbReference type="Pfam" id="PF00225">
    <property type="entry name" value="Kinesin"/>
    <property type="match status" value="1"/>
</dbReference>
<dbReference type="InterPro" id="IPR033467">
    <property type="entry name" value="Tesmin/TSO1-like_CXC"/>
</dbReference>
<evidence type="ECO:0000259" key="13">
    <source>
        <dbReference type="PROSITE" id="PS50067"/>
    </source>
</evidence>
<feature type="compositionally biased region" description="Basic and acidic residues" evidence="12">
    <location>
        <begin position="1053"/>
        <end position="1063"/>
    </location>
</feature>
<dbReference type="GO" id="GO:0005874">
    <property type="term" value="C:microtubule"/>
    <property type="evidence" value="ECO:0007669"/>
    <property type="project" value="UniProtKB-KW"/>
</dbReference>
<feature type="domain" description="Kinesin motor" evidence="13">
    <location>
        <begin position="16"/>
        <end position="341"/>
    </location>
</feature>
<gene>
    <name evidence="14" type="ORF">MNOR_LOCUS29591</name>
</gene>
<keyword evidence="2" id="KW-0963">Cytoplasm</keyword>
<comment type="similarity">
    <text evidence="9">Belongs to the TRAFAC class myosin-kinesin ATPase superfamily. Kinesin family. KIN-5/BimC subfamily.</text>
</comment>
<dbReference type="PRINTS" id="PR00380">
    <property type="entry name" value="KINESINHEAVY"/>
</dbReference>
<dbReference type="GO" id="GO:0007018">
    <property type="term" value="P:microtubule-based movement"/>
    <property type="evidence" value="ECO:0007669"/>
    <property type="project" value="InterPro"/>
</dbReference>
<keyword evidence="4 10" id="KW-0547">Nucleotide-binding</keyword>
<evidence type="ECO:0000256" key="10">
    <source>
        <dbReference type="PROSITE-ProRule" id="PRU00283"/>
    </source>
</evidence>
<feature type="non-terminal residue" evidence="14">
    <location>
        <position position="1242"/>
    </location>
</feature>
<proteinExistence type="inferred from homology"/>
<sequence length="1242" mass="139527">MDDADGLDLKAIGSRPLRMVLRAGKDAFRDCNECLSLLNTPPNIVLRNADKAFTFDFAFPSNTTQSYVYDSSVKNVVQNLFKGYNVTVVAYGQTGSGKTHTMGTAGQDAAIDVGEGIIPRAVRDIFAGVVERDSCEFLVKVSFIELYKEDLFDLLTNTSRANSICNIHEDPSGGIKIANLSEVPVTSLQETMMCLEKGAQNRATGATAMNATSSRSHAIFSLHVEMKNKEGDDNVISAKFHMVDLAGSERAKKTGATGERFKEGVNINKGLLALGNVISALCEDGGRRGHIPYRDSKLTRLLQDSLGGNSHTVMIACVSPADSNFEETLSTLRYADRARKIKNKPIVNRDPQAAELAKLRAQVQQLQVQLLSSGTSNGGTGGSVAASSEEIFALLEQNKFLQSENDNLTRALQSALDEATNMAEKALMSERGQERLKTKLLELECQADNTLANLNKTFDPDINPQFQEQINLVKEFKERVTEIQCDQKKQEKMLMDHEISRHNVSCNTSSTDTNDPMDIDETSPDDPIHGSPNKTTFGSPNKTFGTQFTLRQAKLQEELHEINRNLALKEELMSKMTTNDSQFVAMKLKYEKEKKDLESHIDILAKERDELTQQLRSFSKNPGSMKIAEQRRKRVKELEEQINGLKKKQAEQAKMLKMKQQTELKVNRLSQDVLAMKQTKVKLIRQMKEDNEKFRVWKAQKDREVMKLKTEDRKKQNQIVKIERMNTKQQNVLRRKMEEAVAINKRLKEAMALQKACNEKRANSKDVNQRVKSWLDGEMMVVATKKQAKHSLQSLVADRKFISEQLNKIKRQLKQTASLDASSKAALEVKENNLNNDLQLRTAQMSELQSKLLEEDEEAIQKKRFESMQSMGEAKVALQHLFDKATTSQANHSTKDADFKELQIQYDDMLNNNDELEAEMKTLKENNQSEITQLARQHEDKVLLLLRQMQRVDDCSNDDEGVKPNPLQEKIKFLEEELARFSTMHEELHAKTEEVERLKKEMVASATKGNRASLMPDLTSSVRRRTVLKPKISKIQIELRDLTESESSDEDEEFRKNQDDPDWQKTPLYNRIRAIIKKNPNVEDESESEEEDQPIKTSGAKRSSSGEIKCKCKGDCTKKLCTCRKNVNACGVMCGCNALACKNRTNTDNSGVLSTDNSEVFSSANNSAGGDTLLNSTFDVGLAPLKVKNKKAKLSETNSPSKSVKEVDEENTENESPSNSGPLMGMNKLKKQLSFTSSPSMF</sequence>
<comment type="subcellular location">
    <subcellularLocation>
        <location evidence="1">Cytoplasm</location>
        <location evidence="1">Cytoskeleton</location>
    </subcellularLocation>
</comment>
<feature type="coiled-coil region" evidence="11">
    <location>
        <begin position="552"/>
        <end position="655"/>
    </location>
</feature>
<dbReference type="SMART" id="SM01114">
    <property type="entry name" value="CXC"/>
    <property type="match status" value="1"/>
</dbReference>
<evidence type="ECO:0000256" key="2">
    <source>
        <dbReference type="ARBA" id="ARBA00022490"/>
    </source>
</evidence>
<feature type="compositionally biased region" description="Polar residues" evidence="12">
    <location>
        <begin position="504"/>
        <end position="514"/>
    </location>
</feature>
<dbReference type="GO" id="GO:0008017">
    <property type="term" value="F:microtubule binding"/>
    <property type="evidence" value="ECO:0007669"/>
    <property type="project" value="InterPro"/>
</dbReference>
<feature type="compositionally biased region" description="Acidic residues" evidence="12">
    <location>
        <begin position="1082"/>
        <end position="1092"/>
    </location>
</feature>
<dbReference type="GO" id="GO:0005524">
    <property type="term" value="F:ATP binding"/>
    <property type="evidence" value="ECO:0007669"/>
    <property type="project" value="UniProtKB-UniRule"/>
</dbReference>
<evidence type="ECO:0000313" key="14">
    <source>
        <dbReference type="EMBL" id="CAL4144988.1"/>
    </source>
</evidence>
<organism evidence="14 15">
    <name type="scientific">Meganyctiphanes norvegica</name>
    <name type="common">Northern krill</name>
    <name type="synonym">Thysanopoda norvegica</name>
    <dbReference type="NCBI Taxonomy" id="48144"/>
    <lineage>
        <taxon>Eukaryota</taxon>
        <taxon>Metazoa</taxon>
        <taxon>Ecdysozoa</taxon>
        <taxon>Arthropoda</taxon>
        <taxon>Crustacea</taxon>
        <taxon>Multicrustacea</taxon>
        <taxon>Malacostraca</taxon>
        <taxon>Eumalacostraca</taxon>
        <taxon>Eucarida</taxon>
        <taxon>Euphausiacea</taxon>
        <taxon>Euphausiidae</taxon>
        <taxon>Meganyctiphanes</taxon>
    </lineage>
</organism>
<keyword evidence="5 10" id="KW-0067">ATP-binding</keyword>